<proteinExistence type="inferred from homology"/>
<dbReference type="SUPFAM" id="SSF53955">
    <property type="entry name" value="Lysozyme-like"/>
    <property type="match status" value="1"/>
</dbReference>
<dbReference type="Gene3D" id="1.10.530.10">
    <property type="match status" value="1"/>
</dbReference>
<accession>A0A345YGY7</accession>
<dbReference type="PANTHER" id="PTHR37423">
    <property type="entry name" value="SOLUBLE LYTIC MUREIN TRANSGLYCOSYLASE-RELATED"/>
    <property type="match status" value="1"/>
</dbReference>
<evidence type="ECO:0000313" key="5">
    <source>
        <dbReference type="Proteomes" id="UP000254508"/>
    </source>
</evidence>
<dbReference type="PANTHER" id="PTHR37423:SF2">
    <property type="entry name" value="MEMBRANE-BOUND LYTIC MUREIN TRANSGLYCOSYLASE C"/>
    <property type="match status" value="1"/>
</dbReference>
<comment type="similarity">
    <text evidence="2">Belongs to the virb1 family.</text>
</comment>
<keyword evidence="5" id="KW-1185">Reference proteome</keyword>
<evidence type="ECO:0000256" key="1">
    <source>
        <dbReference type="ARBA" id="ARBA00007734"/>
    </source>
</evidence>
<sequence length="221" mass="23521">MYHGHRDRTEGAMILARLALVTGLSCAVLTAFPVKADVMEVDADGARWVTGGGAASTAAQTELASAGPLTEVPADIVIPDAAVADPGQYARFVPESYKAKVAELAARFDLSPTLIEALVWQESRWRANAVSPVGARGLAQLMPGTARDLGVDPDDPFANLEGGARYLREQLDRFDGDLEKALAAYNAGPGRVIRAGGIPRIRETQHYVAAIMGRLSDHSRE</sequence>
<evidence type="ECO:0000256" key="2">
    <source>
        <dbReference type="ARBA" id="ARBA00009387"/>
    </source>
</evidence>
<reference evidence="5" key="1">
    <citation type="submission" date="2018-07" db="EMBL/GenBank/DDBJ databases">
        <title>Genome sequence of Erythrobacter strain YH-07, an antagonistic bacterium isolated from Yellow Sea.</title>
        <authorList>
            <person name="Tang T."/>
            <person name="Liu Q."/>
            <person name="Sun X."/>
        </authorList>
    </citation>
    <scope>NUCLEOTIDE SEQUENCE [LARGE SCALE GENOMIC DNA]</scope>
    <source>
        <strain evidence="5">YH-07</strain>
    </source>
</reference>
<dbReference type="KEGG" id="err:DVR09_13455"/>
<dbReference type="AlphaFoldDB" id="A0A345YGY7"/>
<evidence type="ECO:0000313" key="4">
    <source>
        <dbReference type="EMBL" id="AXK43189.1"/>
    </source>
</evidence>
<dbReference type="Pfam" id="PF01464">
    <property type="entry name" value="SLT"/>
    <property type="match status" value="1"/>
</dbReference>
<evidence type="ECO:0000259" key="3">
    <source>
        <dbReference type="Pfam" id="PF01464"/>
    </source>
</evidence>
<dbReference type="InterPro" id="IPR023346">
    <property type="entry name" value="Lysozyme-like_dom_sf"/>
</dbReference>
<dbReference type="CDD" id="cd00254">
    <property type="entry name" value="LT-like"/>
    <property type="match status" value="1"/>
</dbReference>
<gene>
    <name evidence="4" type="ORF">DVR09_13455</name>
</gene>
<dbReference type="OrthoDB" id="9815002at2"/>
<feature type="domain" description="Transglycosylase SLT" evidence="3">
    <location>
        <begin position="103"/>
        <end position="206"/>
    </location>
</feature>
<comment type="similarity">
    <text evidence="1">Belongs to the transglycosylase Slt family.</text>
</comment>
<dbReference type="Proteomes" id="UP000254508">
    <property type="component" value="Chromosome"/>
</dbReference>
<name>A0A345YGY7_9SPHN</name>
<organism evidence="4 5">
    <name type="scientific">Erythrobacter aureus</name>
    <dbReference type="NCBI Taxonomy" id="2182384"/>
    <lineage>
        <taxon>Bacteria</taxon>
        <taxon>Pseudomonadati</taxon>
        <taxon>Pseudomonadota</taxon>
        <taxon>Alphaproteobacteria</taxon>
        <taxon>Sphingomonadales</taxon>
        <taxon>Erythrobacteraceae</taxon>
        <taxon>Erythrobacter/Porphyrobacter group</taxon>
        <taxon>Erythrobacter</taxon>
    </lineage>
</organism>
<dbReference type="InterPro" id="IPR008258">
    <property type="entry name" value="Transglycosylase_SLT_dom_1"/>
</dbReference>
<dbReference type="EMBL" id="CP031357">
    <property type="protein sequence ID" value="AXK43189.1"/>
    <property type="molecule type" value="Genomic_DNA"/>
</dbReference>
<protein>
    <submittedName>
        <fullName evidence="4">Lytic transglycosylase domain-containing protein</fullName>
    </submittedName>
</protein>